<dbReference type="SUPFAM" id="SSF111283">
    <property type="entry name" value="Putative modulator of DNA gyrase, PmbA/TldD"/>
    <property type="match status" value="1"/>
</dbReference>
<gene>
    <name evidence="1" type="ORF">FJZ47_04980</name>
</gene>
<dbReference type="Proteomes" id="UP000712673">
    <property type="component" value="Unassembled WGS sequence"/>
</dbReference>
<name>A0A937VXW2_UNCTE</name>
<reference evidence="1" key="1">
    <citation type="submission" date="2019-03" db="EMBL/GenBank/DDBJ databases">
        <title>Lake Tanganyika Metagenome-Assembled Genomes (MAGs).</title>
        <authorList>
            <person name="Tran P."/>
        </authorList>
    </citation>
    <scope>NUCLEOTIDE SEQUENCE</scope>
    <source>
        <strain evidence="1">K_DeepCast_65m_m2_066</strain>
    </source>
</reference>
<dbReference type="AlphaFoldDB" id="A0A937VXW2"/>
<dbReference type="GO" id="GO:0008237">
    <property type="term" value="F:metallopeptidase activity"/>
    <property type="evidence" value="ECO:0007669"/>
    <property type="project" value="InterPro"/>
</dbReference>
<evidence type="ECO:0000313" key="2">
    <source>
        <dbReference type="Proteomes" id="UP000712673"/>
    </source>
</evidence>
<proteinExistence type="predicted"/>
<evidence type="ECO:0000313" key="1">
    <source>
        <dbReference type="EMBL" id="MBM3223144.1"/>
    </source>
</evidence>
<dbReference type="InterPro" id="IPR036059">
    <property type="entry name" value="TldD/PmbA_sf"/>
</dbReference>
<dbReference type="EMBL" id="VGLS01000100">
    <property type="protein sequence ID" value="MBM3223144.1"/>
    <property type="molecule type" value="Genomic_DNA"/>
</dbReference>
<comment type="caution">
    <text evidence="1">The sequence shown here is derived from an EMBL/GenBank/DDBJ whole genome shotgun (WGS) entry which is preliminary data.</text>
</comment>
<accession>A0A937VXW2</accession>
<protein>
    <submittedName>
        <fullName evidence="1">TldE/PmbA family protein</fullName>
    </submittedName>
</protein>
<sequence>MQDYFYTLADTLTGLCQGNEVYTCTFRGEDSDFIRFNHSAIRQAGTVVQRFLNLDLMRGQQHASADIALSGDLEEDRTRLTQRLTSLREQLPYLPVDPHLLYATEVHGSEQTGENRLPASTDAVAAILQAGQGQDLVGFYASGCMYAGFANTFGQRNWFASHSFNCDWSVYHQ</sequence>
<dbReference type="GO" id="GO:0006508">
    <property type="term" value="P:proteolysis"/>
    <property type="evidence" value="ECO:0007669"/>
    <property type="project" value="InterPro"/>
</dbReference>
<organism evidence="1 2">
    <name type="scientific">Tectimicrobiota bacterium</name>
    <dbReference type="NCBI Taxonomy" id="2528274"/>
    <lineage>
        <taxon>Bacteria</taxon>
        <taxon>Pseudomonadati</taxon>
        <taxon>Nitrospinota/Tectimicrobiota group</taxon>
        <taxon>Candidatus Tectimicrobiota</taxon>
    </lineage>
</organism>
<feature type="non-terminal residue" evidence="1">
    <location>
        <position position="173"/>
    </location>
</feature>